<evidence type="ECO:0000313" key="2">
    <source>
        <dbReference type="Proteomes" id="UP000564677"/>
    </source>
</evidence>
<dbReference type="RefSeq" id="WP_167298712.1">
    <property type="nucleotide sequence ID" value="NZ_JAASQV010000001.1"/>
</dbReference>
<gene>
    <name evidence="1" type="ORF">FHR20_001272</name>
</gene>
<sequence>MGGEWVANPFAGIASDARLSEASQRSARVAIMMSEENKLRIFDEAFLAEENGEISSAIELYLIIANEKYVSAQVNLGNIFDDIGRHEDAAYWYKRAVRQGNRDAAQNLVVHFRDLGQRRRENYWKRRYSDMGTA</sequence>
<dbReference type="Proteomes" id="UP000564677">
    <property type="component" value="Unassembled WGS sequence"/>
</dbReference>
<dbReference type="AlphaFoldDB" id="A0A7X5UY53"/>
<accession>A0A7X5UY53</accession>
<protein>
    <submittedName>
        <fullName evidence="1">TPR repeat protein</fullName>
    </submittedName>
</protein>
<dbReference type="SUPFAM" id="SSF81901">
    <property type="entry name" value="HCP-like"/>
    <property type="match status" value="1"/>
</dbReference>
<proteinExistence type="predicted"/>
<dbReference type="InterPro" id="IPR011990">
    <property type="entry name" value="TPR-like_helical_dom_sf"/>
</dbReference>
<dbReference type="EMBL" id="JAASQV010000001">
    <property type="protein sequence ID" value="NIJ64341.1"/>
    <property type="molecule type" value="Genomic_DNA"/>
</dbReference>
<reference evidence="1 2" key="1">
    <citation type="submission" date="2020-03" db="EMBL/GenBank/DDBJ databases">
        <title>Genomic Encyclopedia of Type Strains, Phase IV (KMG-IV): sequencing the most valuable type-strain genomes for metagenomic binning, comparative biology and taxonomic classification.</title>
        <authorList>
            <person name="Goeker M."/>
        </authorList>
    </citation>
    <scope>NUCLEOTIDE SEQUENCE [LARGE SCALE GENOMIC DNA]</scope>
    <source>
        <strain evidence="1 2">DSM 4733</strain>
    </source>
</reference>
<dbReference type="Gene3D" id="1.25.40.10">
    <property type="entry name" value="Tetratricopeptide repeat domain"/>
    <property type="match status" value="1"/>
</dbReference>
<evidence type="ECO:0000313" key="1">
    <source>
        <dbReference type="EMBL" id="NIJ64341.1"/>
    </source>
</evidence>
<organism evidence="1 2">
    <name type="scientific">Sphingomonas leidyi</name>
    <dbReference type="NCBI Taxonomy" id="68569"/>
    <lineage>
        <taxon>Bacteria</taxon>
        <taxon>Pseudomonadati</taxon>
        <taxon>Pseudomonadota</taxon>
        <taxon>Alphaproteobacteria</taxon>
        <taxon>Sphingomonadales</taxon>
        <taxon>Sphingomonadaceae</taxon>
        <taxon>Sphingomonas</taxon>
    </lineage>
</organism>
<name>A0A7X5UY53_9SPHN</name>
<keyword evidence="2" id="KW-1185">Reference proteome</keyword>
<comment type="caution">
    <text evidence="1">The sequence shown here is derived from an EMBL/GenBank/DDBJ whole genome shotgun (WGS) entry which is preliminary data.</text>
</comment>